<gene>
    <name evidence="2" type="ORF">Nepgr_027669</name>
</gene>
<feature type="compositionally biased region" description="Basic and acidic residues" evidence="1">
    <location>
        <begin position="21"/>
        <end position="33"/>
    </location>
</feature>
<proteinExistence type="predicted"/>
<dbReference type="Proteomes" id="UP001279734">
    <property type="component" value="Unassembled WGS sequence"/>
</dbReference>
<comment type="caution">
    <text evidence="2">The sequence shown here is derived from an EMBL/GenBank/DDBJ whole genome shotgun (WGS) entry which is preliminary data.</text>
</comment>
<evidence type="ECO:0000256" key="1">
    <source>
        <dbReference type="SAM" id="MobiDB-lite"/>
    </source>
</evidence>
<organism evidence="2 3">
    <name type="scientific">Nepenthes gracilis</name>
    <name type="common">Slender pitcher plant</name>
    <dbReference type="NCBI Taxonomy" id="150966"/>
    <lineage>
        <taxon>Eukaryota</taxon>
        <taxon>Viridiplantae</taxon>
        <taxon>Streptophyta</taxon>
        <taxon>Embryophyta</taxon>
        <taxon>Tracheophyta</taxon>
        <taxon>Spermatophyta</taxon>
        <taxon>Magnoliopsida</taxon>
        <taxon>eudicotyledons</taxon>
        <taxon>Gunneridae</taxon>
        <taxon>Pentapetalae</taxon>
        <taxon>Caryophyllales</taxon>
        <taxon>Nepenthaceae</taxon>
        <taxon>Nepenthes</taxon>
    </lineage>
</organism>
<keyword evidence="3" id="KW-1185">Reference proteome</keyword>
<name>A0AAD3TAY4_NEPGR</name>
<feature type="region of interest" description="Disordered" evidence="1">
    <location>
        <begin position="1"/>
        <end position="45"/>
    </location>
</feature>
<evidence type="ECO:0000313" key="2">
    <source>
        <dbReference type="EMBL" id="GMH25826.1"/>
    </source>
</evidence>
<protein>
    <submittedName>
        <fullName evidence="2">Uncharacterized protein</fullName>
    </submittedName>
</protein>
<sequence>MERWIKEHKGKKATGGVWGDENGHSCPRREGHGRQCWRGRGQRQERAGVFPGRAGKHLRGANHGRWVCRTATLARKPTLRRTGGKEISKSRREGRATLNRGSVLCLVKVITSS</sequence>
<dbReference type="AlphaFoldDB" id="A0AAD3TAY4"/>
<accession>A0AAD3TAY4</accession>
<dbReference type="EMBL" id="BSYO01000030">
    <property type="protein sequence ID" value="GMH25826.1"/>
    <property type="molecule type" value="Genomic_DNA"/>
</dbReference>
<reference evidence="2" key="1">
    <citation type="submission" date="2023-05" db="EMBL/GenBank/DDBJ databases">
        <title>Nepenthes gracilis genome sequencing.</title>
        <authorList>
            <person name="Fukushima K."/>
        </authorList>
    </citation>
    <scope>NUCLEOTIDE SEQUENCE</scope>
    <source>
        <strain evidence="2">SING2019-196</strain>
    </source>
</reference>
<evidence type="ECO:0000313" key="3">
    <source>
        <dbReference type="Proteomes" id="UP001279734"/>
    </source>
</evidence>